<reference evidence="1" key="1">
    <citation type="submission" date="2014-09" db="EMBL/GenBank/DDBJ databases">
        <authorList>
            <person name="Magalhaes I.L.F."/>
            <person name="Oliveira U."/>
            <person name="Santos F.R."/>
            <person name="Vidigal T.H.D.A."/>
            <person name="Brescovit A.D."/>
            <person name="Santos A.J."/>
        </authorList>
    </citation>
    <scope>NUCLEOTIDE SEQUENCE</scope>
    <source>
        <tissue evidence="1">Shoot tissue taken approximately 20 cm above the soil surface</tissue>
    </source>
</reference>
<proteinExistence type="predicted"/>
<evidence type="ECO:0000313" key="1">
    <source>
        <dbReference type="EMBL" id="JAD99547.1"/>
    </source>
</evidence>
<protein>
    <submittedName>
        <fullName evidence="1">Uncharacterized protein</fullName>
    </submittedName>
</protein>
<dbReference type="EMBL" id="GBRH01198348">
    <property type="protein sequence ID" value="JAD99547.1"/>
    <property type="molecule type" value="Transcribed_RNA"/>
</dbReference>
<organism evidence="1">
    <name type="scientific">Arundo donax</name>
    <name type="common">Giant reed</name>
    <name type="synonym">Donax arundinaceus</name>
    <dbReference type="NCBI Taxonomy" id="35708"/>
    <lineage>
        <taxon>Eukaryota</taxon>
        <taxon>Viridiplantae</taxon>
        <taxon>Streptophyta</taxon>
        <taxon>Embryophyta</taxon>
        <taxon>Tracheophyta</taxon>
        <taxon>Spermatophyta</taxon>
        <taxon>Magnoliopsida</taxon>
        <taxon>Liliopsida</taxon>
        <taxon>Poales</taxon>
        <taxon>Poaceae</taxon>
        <taxon>PACMAD clade</taxon>
        <taxon>Arundinoideae</taxon>
        <taxon>Arundineae</taxon>
        <taxon>Arundo</taxon>
    </lineage>
</organism>
<reference evidence="1" key="2">
    <citation type="journal article" date="2015" name="Data Brief">
        <title>Shoot transcriptome of the giant reed, Arundo donax.</title>
        <authorList>
            <person name="Barrero R.A."/>
            <person name="Guerrero F.D."/>
            <person name="Moolhuijzen P."/>
            <person name="Goolsby J.A."/>
            <person name="Tidwell J."/>
            <person name="Bellgard S.E."/>
            <person name="Bellgard M.I."/>
        </authorList>
    </citation>
    <scope>NUCLEOTIDE SEQUENCE</scope>
    <source>
        <tissue evidence="1">Shoot tissue taken approximately 20 cm above the soil surface</tissue>
    </source>
</reference>
<name>A0A0A9EU54_ARUDO</name>
<dbReference type="AlphaFoldDB" id="A0A0A9EU54"/>
<sequence>MRDSFSLLLLRRGHMASSSSINIKARLPREACEYALEKSSRRNFSPSPTWALCTEYGLIIVRCAWHSRTIARTKLVFPVPGGP</sequence>
<accession>A0A0A9EU54</accession>